<organism evidence="3 4">
    <name type="scientific">Danaus chrysippus</name>
    <name type="common">African queen</name>
    <dbReference type="NCBI Taxonomy" id="151541"/>
    <lineage>
        <taxon>Eukaryota</taxon>
        <taxon>Metazoa</taxon>
        <taxon>Ecdysozoa</taxon>
        <taxon>Arthropoda</taxon>
        <taxon>Hexapoda</taxon>
        <taxon>Insecta</taxon>
        <taxon>Pterygota</taxon>
        <taxon>Neoptera</taxon>
        <taxon>Endopterygota</taxon>
        <taxon>Lepidoptera</taxon>
        <taxon>Glossata</taxon>
        <taxon>Ditrysia</taxon>
        <taxon>Papilionoidea</taxon>
        <taxon>Nymphalidae</taxon>
        <taxon>Danainae</taxon>
        <taxon>Danaini</taxon>
        <taxon>Danaina</taxon>
        <taxon>Danaus</taxon>
        <taxon>Anosia</taxon>
    </lineage>
</organism>
<gene>
    <name evidence="3" type="ORF">DCHRY22_LOCUS15782</name>
</gene>
<feature type="chain" id="PRO_5035275315" evidence="2">
    <location>
        <begin position="22"/>
        <end position="105"/>
    </location>
</feature>
<keyword evidence="2" id="KW-0732">Signal</keyword>
<dbReference type="AlphaFoldDB" id="A0A8J2VXH4"/>
<keyword evidence="4" id="KW-1185">Reference proteome</keyword>
<sequence>MRDLYACALFWSRWLVAHSTANRRVTWPPPEGWGAIVPSPLRRPPPQPPQPLLAPLPRRPALEHPDSRILAPRREVRSRGGGDVGRRSHHALVHGRDVGTESCRR</sequence>
<evidence type="ECO:0000256" key="1">
    <source>
        <dbReference type="SAM" id="MobiDB-lite"/>
    </source>
</evidence>
<reference evidence="3" key="1">
    <citation type="submission" date="2021-09" db="EMBL/GenBank/DDBJ databases">
        <authorList>
            <person name="Martin H S."/>
        </authorList>
    </citation>
    <scope>NUCLEOTIDE SEQUENCE</scope>
</reference>
<feature type="compositionally biased region" description="Basic and acidic residues" evidence="1">
    <location>
        <begin position="94"/>
        <end position="105"/>
    </location>
</feature>
<feature type="compositionally biased region" description="Basic and acidic residues" evidence="1">
    <location>
        <begin position="60"/>
        <end position="86"/>
    </location>
</feature>
<feature type="compositionally biased region" description="Pro residues" evidence="1">
    <location>
        <begin position="41"/>
        <end position="58"/>
    </location>
</feature>
<dbReference type="Proteomes" id="UP000789524">
    <property type="component" value="Unassembled WGS sequence"/>
</dbReference>
<dbReference type="EMBL" id="CAKASE010000083">
    <property type="protein sequence ID" value="CAG9585348.1"/>
    <property type="molecule type" value="Genomic_DNA"/>
</dbReference>
<comment type="caution">
    <text evidence="3">The sequence shown here is derived from an EMBL/GenBank/DDBJ whole genome shotgun (WGS) entry which is preliminary data.</text>
</comment>
<protein>
    <submittedName>
        <fullName evidence="3">(African queen) hypothetical protein</fullName>
    </submittedName>
</protein>
<evidence type="ECO:0000313" key="4">
    <source>
        <dbReference type="Proteomes" id="UP000789524"/>
    </source>
</evidence>
<name>A0A8J2VXH4_9NEOP</name>
<feature type="region of interest" description="Disordered" evidence="1">
    <location>
        <begin position="27"/>
        <end position="105"/>
    </location>
</feature>
<feature type="signal peptide" evidence="2">
    <location>
        <begin position="1"/>
        <end position="21"/>
    </location>
</feature>
<accession>A0A8J2VXH4</accession>
<evidence type="ECO:0000256" key="2">
    <source>
        <dbReference type="SAM" id="SignalP"/>
    </source>
</evidence>
<proteinExistence type="predicted"/>
<evidence type="ECO:0000313" key="3">
    <source>
        <dbReference type="EMBL" id="CAG9585348.1"/>
    </source>
</evidence>